<sequence>MFGTTFNALVVMALVNLSLVVTAPPPNIAVTAQSAPLPGSDVASVINAGYSAPTTLSDAGRTKGRINQVIDDEALAFINDHPAILKFLVNHKKYLKYAPFVNDPIPMKYCRYPGYSHDDYLTFKNVVLQAIFKAEAEAEEQARQHVQSENSSDASSDCYFDC</sequence>
<accession>A0A9W8AZ65</accession>
<evidence type="ECO:0000313" key="3">
    <source>
        <dbReference type="EMBL" id="KAJ1975479.1"/>
    </source>
</evidence>
<gene>
    <name evidence="3" type="ORF">H4R34_004314</name>
</gene>
<dbReference type="OrthoDB" id="10463846at2759"/>
<keyword evidence="2" id="KW-0732">Signal</keyword>
<reference evidence="3" key="1">
    <citation type="submission" date="2022-07" db="EMBL/GenBank/DDBJ databases">
        <title>Phylogenomic reconstructions and comparative analyses of Kickxellomycotina fungi.</title>
        <authorList>
            <person name="Reynolds N.K."/>
            <person name="Stajich J.E."/>
            <person name="Barry K."/>
            <person name="Grigoriev I.V."/>
            <person name="Crous P."/>
            <person name="Smith M.E."/>
        </authorList>
    </citation>
    <scope>NUCLEOTIDE SEQUENCE</scope>
    <source>
        <strain evidence="3">RSA 567</strain>
    </source>
</reference>
<protein>
    <submittedName>
        <fullName evidence="3">Uncharacterized protein</fullName>
    </submittedName>
</protein>
<dbReference type="Proteomes" id="UP001151582">
    <property type="component" value="Unassembled WGS sequence"/>
</dbReference>
<feature type="chain" id="PRO_5040890564" evidence="2">
    <location>
        <begin position="23"/>
        <end position="162"/>
    </location>
</feature>
<evidence type="ECO:0000313" key="4">
    <source>
        <dbReference type="Proteomes" id="UP001151582"/>
    </source>
</evidence>
<dbReference type="AlphaFoldDB" id="A0A9W8AZ65"/>
<dbReference type="EMBL" id="JANBQB010000522">
    <property type="protein sequence ID" value="KAJ1975479.1"/>
    <property type="molecule type" value="Genomic_DNA"/>
</dbReference>
<comment type="caution">
    <text evidence="3">The sequence shown here is derived from an EMBL/GenBank/DDBJ whole genome shotgun (WGS) entry which is preliminary data.</text>
</comment>
<organism evidence="3 4">
    <name type="scientific">Dimargaris verticillata</name>
    <dbReference type="NCBI Taxonomy" id="2761393"/>
    <lineage>
        <taxon>Eukaryota</taxon>
        <taxon>Fungi</taxon>
        <taxon>Fungi incertae sedis</taxon>
        <taxon>Zoopagomycota</taxon>
        <taxon>Kickxellomycotina</taxon>
        <taxon>Dimargaritomycetes</taxon>
        <taxon>Dimargaritales</taxon>
        <taxon>Dimargaritaceae</taxon>
        <taxon>Dimargaris</taxon>
    </lineage>
</organism>
<feature type="compositionally biased region" description="Polar residues" evidence="1">
    <location>
        <begin position="144"/>
        <end position="155"/>
    </location>
</feature>
<evidence type="ECO:0000256" key="1">
    <source>
        <dbReference type="SAM" id="MobiDB-lite"/>
    </source>
</evidence>
<evidence type="ECO:0000256" key="2">
    <source>
        <dbReference type="SAM" id="SignalP"/>
    </source>
</evidence>
<proteinExistence type="predicted"/>
<feature type="signal peptide" evidence="2">
    <location>
        <begin position="1"/>
        <end position="22"/>
    </location>
</feature>
<keyword evidence="4" id="KW-1185">Reference proteome</keyword>
<feature type="region of interest" description="Disordered" evidence="1">
    <location>
        <begin position="143"/>
        <end position="162"/>
    </location>
</feature>
<name>A0A9W8AZ65_9FUNG</name>